<evidence type="ECO:0000313" key="2">
    <source>
        <dbReference type="EMBL" id="UXI68820.1"/>
    </source>
</evidence>
<dbReference type="EMBL" id="CP104694">
    <property type="protein sequence ID" value="UXI68820.1"/>
    <property type="molecule type" value="Genomic_DNA"/>
</dbReference>
<dbReference type="InterPro" id="IPR008523">
    <property type="entry name" value="DUF805"/>
</dbReference>
<dbReference type="Pfam" id="PF05656">
    <property type="entry name" value="DUF805"/>
    <property type="match status" value="1"/>
</dbReference>
<organism evidence="2 3">
    <name type="scientific">Tahibacter amnicola</name>
    <dbReference type="NCBI Taxonomy" id="2976241"/>
    <lineage>
        <taxon>Bacteria</taxon>
        <taxon>Pseudomonadati</taxon>
        <taxon>Pseudomonadota</taxon>
        <taxon>Gammaproteobacteria</taxon>
        <taxon>Lysobacterales</taxon>
        <taxon>Rhodanobacteraceae</taxon>
        <taxon>Tahibacter</taxon>
    </lineage>
</organism>
<feature type="transmembrane region" description="Helical" evidence="1">
    <location>
        <begin position="45"/>
        <end position="64"/>
    </location>
</feature>
<dbReference type="Proteomes" id="UP001064632">
    <property type="component" value="Chromosome"/>
</dbReference>
<accession>A0ABY6BG60</accession>
<keyword evidence="1" id="KW-0812">Transmembrane</keyword>
<evidence type="ECO:0000256" key="1">
    <source>
        <dbReference type="SAM" id="Phobius"/>
    </source>
</evidence>
<dbReference type="PANTHER" id="PTHR34980:SF3">
    <property type="entry name" value="BLR8105 PROTEIN"/>
    <property type="match status" value="1"/>
</dbReference>
<protein>
    <submittedName>
        <fullName evidence="2">DUF805 domain-containing protein</fullName>
    </submittedName>
</protein>
<dbReference type="RefSeq" id="WP_261695779.1">
    <property type="nucleotide sequence ID" value="NZ_CP104694.1"/>
</dbReference>
<keyword evidence="3" id="KW-1185">Reference proteome</keyword>
<feature type="transmembrane region" description="Helical" evidence="1">
    <location>
        <begin position="21"/>
        <end position="39"/>
    </location>
</feature>
<feature type="transmembrane region" description="Helical" evidence="1">
    <location>
        <begin position="76"/>
        <end position="97"/>
    </location>
</feature>
<name>A0ABY6BG60_9GAMM</name>
<sequence>MKTSLLHLLLSPGGRLRRRTFWTSLGLASVALAGSWWILDITFGSTATWFVHLPFLWIAAVLMIKRLHDRGRSGWWLLLLLIPLLGPLWLALELVFLGGSAGPNRYGANPRGRADYLTVR</sequence>
<keyword evidence="1" id="KW-1133">Transmembrane helix</keyword>
<proteinExistence type="predicted"/>
<keyword evidence="1" id="KW-0472">Membrane</keyword>
<gene>
    <name evidence="2" type="ORF">N4264_03960</name>
</gene>
<dbReference type="PANTHER" id="PTHR34980">
    <property type="entry name" value="INNER MEMBRANE PROTEIN-RELATED-RELATED"/>
    <property type="match status" value="1"/>
</dbReference>
<evidence type="ECO:0000313" key="3">
    <source>
        <dbReference type="Proteomes" id="UP001064632"/>
    </source>
</evidence>
<reference evidence="2" key="1">
    <citation type="submission" date="2022-09" db="EMBL/GenBank/DDBJ databases">
        <title>Tahibacter sp. nov., isolated from a fresh water.</title>
        <authorList>
            <person name="Baek J.H."/>
            <person name="Lee J.K."/>
            <person name="Kim J.M."/>
            <person name="Jeon C.O."/>
        </authorList>
    </citation>
    <scope>NUCLEOTIDE SEQUENCE</scope>
    <source>
        <strain evidence="2">W38</strain>
    </source>
</reference>